<dbReference type="PANTHER" id="PTHR43222">
    <property type="entry name" value="NUDIX HYDROLASE 23"/>
    <property type="match status" value="1"/>
</dbReference>
<evidence type="ECO:0000313" key="6">
    <source>
        <dbReference type="Proteomes" id="UP000327179"/>
    </source>
</evidence>
<reference evidence="5 6" key="1">
    <citation type="submission" date="2019-08" db="EMBL/GenBank/DDBJ databases">
        <title>Whole-genome Sequencing of e-waste polymer degrading bacterium Pseudomonas sp. strain PE08.</title>
        <authorList>
            <person name="Kirdat K."/>
            <person name="Debbarma P."/>
            <person name="Narawade N."/>
            <person name="Suyal D."/>
            <person name="Thorat V."/>
            <person name="Shouche Y."/>
            <person name="Goel R."/>
            <person name="Yadav A."/>
        </authorList>
    </citation>
    <scope>NUCLEOTIDE SEQUENCE [LARGE SCALE GENOMIC DNA]</scope>
    <source>
        <strain evidence="5 6">PE08</strain>
    </source>
</reference>
<dbReference type="InterPro" id="IPR029401">
    <property type="entry name" value="Nudix_N"/>
</dbReference>
<dbReference type="Proteomes" id="UP000327179">
    <property type="component" value="Chromosome"/>
</dbReference>
<dbReference type="AlphaFoldDB" id="A0A5J6QPG0"/>
<proteinExistence type="predicted"/>
<dbReference type="InterPro" id="IPR015797">
    <property type="entry name" value="NUDIX_hydrolase-like_dom_sf"/>
</dbReference>
<sequence>MKYCSQCGSPVVQRIPDGDNRLRYVCERCHTIHYQNPRIVAGCLPVWGEQVLLCRRAIDPRLGYWTLPAGFMENGETMEQAATRETLEEACARVRNLSLYTLFDLPHISQVYTFFRAELVDLDFAAGEESLEVRLFHERDIPWSELAFPTVGRTLECYFADRTGQVFPVRNEPLAPLLAYYKKA</sequence>
<dbReference type="SUPFAM" id="SSF55811">
    <property type="entry name" value="Nudix"/>
    <property type="match status" value="1"/>
</dbReference>
<dbReference type="GO" id="GO:0016787">
    <property type="term" value="F:hydrolase activity"/>
    <property type="evidence" value="ECO:0007669"/>
    <property type="project" value="UniProtKB-KW"/>
</dbReference>
<keyword evidence="3" id="KW-0460">Magnesium</keyword>
<dbReference type="CDD" id="cd04511">
    <property type="entry name" value="NUDIX_Hydrolase"/>
    <property type="match status" value="1"/>
</dbReference>
<dbReference type="KEGG" id="plal:FXN65_22430"/>
<dbReference type="PROSITE" id="PS51462">
    <property type="entry name" value="NUDIX"/>
    <property type="match status" value="1"/>
</dbReference>
<dbReference type="EMBL" id="CP043311">
    <property type="protein sequence ID" value="QEY64688.1"/>
    <property type="molecule type" value="Genomic_DNA"/>
</dbReference>
<protein>
    <submittedName>
        <fullName evidence="5">NUDIX hydrolase</fullName>
    </submittedName>
</protein>
<gene>
    <name evidence="5" type="ORF">FXN65_22430</name>
</gene>
<feature type="domain" description="Nudix hydrolase" evidence="4">
    <location>
        <begin position="36"/>
        <end position="159"/>
    </location>
</feature>
<keyword evidence="2 5" id="KW-0378">Hydrolase</keyword>
<dbReference type="PANTHER" id="PTHR43222:SF2">
    <property type="entry name" value="NUDIX HYDROLASE 23, CHLOROPLASTIC"/>
    <property type="match status" value="1"/>
</dbReference>
<accession>A0A5J6QPG0</accession>
<dbReference type="Gene3D" id="3.90.79.10">
    <property type="entry name" value="Nucleoside Triphosphate Pyrophosphohydrolase"/>
    <property type="match status" value="1"/>
</dbReference>
<comment type="cofactor">
    <cofactor evidence="1">
        <name>Mg(2+)</name>
        <dbReference type="ChEBI" id="CHEBI:18420"/>
    </cofactor>
</comment>
<organism evidence="5 6">
    <name type="scientific">Metapseudomonas lalkuanensis</name>
    <dbReference type="NCBI Taxonomy" id="2604832"/>
    <lineage>
        <taxon>Bacteria</taxon>
        <taxon>Pseudomonadati</taxon>
        <taxon>Pseudomonadota</taxon>
        <taxon>Gammaproteobacteria</taxon>
        <taxon>Pseudomonadales</taxon>
        <taxon>Pseudomonadaceae</taxon>
        <taxon>Metapseudomonas</taxon>
    </lineage>
</organism>
<evidence type="ECO:0000256" key="3">
    <source>
        <dbReference type="ARBA" id="ARBA00022842"/>
    </source>
</evidence>
<evidence type="ECO:0000259" key="4">
    <source>
        <dbReference type="PROSITE" id="PS51462"/>
    </source>
</evidence>
<dbReference type="RefSeq" id="WP_151136541.1">
    <property type="nucleotide sequence ID" value="NZ_CP043311.1"/>
</dbReference>
<dbReference type="Pfam" id="PF00293">
    <property type="entry name" value="NUDIX"/>
    <property type="match status" value="1"/>
</dbReference>
<keyword evidence="6" id="KW-1185">Reference proteome</keyword>
<evidence type="ECO:0000313" key="5">
    <source>
        <dbReference type="EMBL" id="QEY64688.1"/>
    </source>
</evidence>
<name>A0A5J6QPG0_9GAMM</name>
<dbReference type="Pfam" id="PF14803">
    <property type="entry name" value="Zn_ribbon_Nudix"/>
    <property type="match status" value="1"/>
</dbReference>
<evidence type="ECO:0000256" key="1">
    <source>
        <dbReference type="ARBA" id="ARBA00001946"/>
    </source>
</evidence>
<dbReference type="Gene3D" id="2.20.70.10">
    <property type="match status" value="1"/>
</dbReference>
<dbReference type="PRINTS" id="PR00502">
    <property type="entry name" value="NUDIXFAMILY"/>
</dbReference>
<dbReference type="InterPro" id="IPR020476">
    <property type="entry name" value="Nudix_hydrolase"/>
</dbReference>
<dbReference type="InterPro" id="IPR000086">
    <property type="entry name" value="NUDIX_hydrolase_dom"/>
</dbReference>
<evidence type="ECO:0000256" key="2">
    <source>
        <dbReference type="ARBA" id="ARBA00022801"/>
    </source>
</evidence>